<sequence>MEGSSLPLTWSRSARRFTVKWRRVLRPRAHTFRSWMPKKQSMSPNHLFIKSNMIERPCDMLKLSISWDQLEKIWCPLGHNCAALASTRQIPHGLADLFGCQRANESEQFFVEVKHSVLDDGIDHGHHYFFQLMHYFQLSFHHTQNALHSAENAHGSDGLVVLDISVLLLLGALHYAQKCLGQVLHNVDRKRGYLILVDVDEALSLTAGLSSFSSSLMSSFRAQQASTLTGKHESFRMRCLTQLHAFSRFSCDLNSTRANCLRTQQARALKKPCWLMNSGNT</sequence>
<proteinExistence type="predicted"/>
<accession>A0A3M7PR04</accession>
<keyword evidence="2" id="KW-1185">Reference proteome</keyword>
<name>A0A3M7PR04_BRAPC</name>
<protein>
    <submittedName>
        <fullName evidence="1">Uncharacterized protein</fullName>
    </submittedName>
</protein>
<gene>
    <name evidence="1" type="ORF">BpHYR1_010117</name>
</gene>
<dbReference type="AlphaFoldDB" id="A0A3M7PR04"/>
<dbReference type="EMBL" id="REGN01009367">
    <property type="protein sequence ID" value="RNA01349.1"/>
    <property type="molecule type" value="Genomic_DNA"/>
</dbReference>
<organism evidence="1 2">
    <name type="scientific">Brachionus plicatilis</name>
    <name type="common">Marine rotifer</name>
    <name type="synonym">Brachionus muelleri</name>
    <dbReference type="NCBI Taxonomy" id="10195"/>
    <lineage>
        <taxon>Eukaryota</taxon>
        <taxon>Metazoa</taxon>
        <taxon>Spiralia</taxon>
        <taxon>Gnathifera</taxon>
        <taxon>Rotifera</taxon>
        <taxon>Eurotatoria</taxon>
        <taxon>Monogononta</taxon>
        <taxon>Pseudotrocha</taxon>
        <taxon>Ploima</taxon>
        <taxon>Brachionidae</taxon>
        <taxon>Brachionus</taxon>
    </lineage>
</organism>
<evidence type="ECO:0000313" key="2">
    <source>
        <dbReference type="Proteomes" id="UP000276133"/>
    </source>
</evidence>
<dbReference type="Proteomes" id="UP000276133">
    <property type="component" value="Unassembled WGS sequence"/>
</dbReference>
<evidence type="ECO:0000313" key="1">
    <source>
        <dbReference type="EMBL" id="RNA01349.1"/>
    </source>
</evidence>
<comment type="caution">
    <text evidence="1">The sequence shown here is derived from an EMBL/GenBank/DDBJ whole genome shotgun (WGS) entry which is preliminary data.</text>
</comment>
<reference evidence="1 2" key="1">
    <citation type="journal article" date="2018" name="Sci. Rep.">
        <title>Genomic signatures of local adaptation to the degree of environmental predictability in rotifers.</title>
        <authorList>
            <person name="Franch-Gras L."/>
            <person name="Hahn C."/>
            <person name="Garcia-Roger E.M."/>
            <person name="Carmona M.J."/>
            <person name="Serra M."/>
            <person name="Gomez A."/>
        </authorList>
    </citation>
    <scope>NUCLEOTIDE SEQUENCE [LARGE SCALE GENOMIC DNA]</scope>
    <source>
        <strain evidence="1">HYR1</strain>
    </source>
</reference>